<sequence length="250" mass="26532">MYNPFSLKGKTILVTGASSGIGRGTAIECSKLGATVVVTGRNSSRLNETFLALEGDNHTQVIADLSEDKNLDSLVEQCPPLDGCVLNAGIPKLMVVKFIQRESLEEIIGINTIAPIMLTSKLVKKKKLNKGASIVFVSSISGVCISTLGESSYSASKGAIHGFVKGAAIDLASKKIRVNSVNPGLVQTSILELANDVFSKEQIQDKLKLYPLKRIGQPEDVAHGVIYLLSNASSWVTGTNIVIDGGFTLT</sequence>
<name>A0A4Q1JLM5_9BACT</name>
<dbReference type="PANTHER" id="PTHR43477:SF1">
    <property type="entry name" value="DIHYDROANTICAPSIN 7-DEHYDROGENASE"/>
    <property type="match status" value="1"/>
</dbReference>
<dbReference type="InterPro" id="IPR020904">
    <property type="entry name" value="Sc_DH/Rdtase_CS"/>
</dbReference>
<dbReference type="FunFam" id="3.40.50.720:FF:000084">
    <property type="entry name" value="Short-chain dehydrogenase reductase"/>
    <property type="match status" value="1"/>
</dbReference>
<dbReference type="OrthoDB" id="9803333at2"/>
<evidence type="ECO:0000256" key="2">
    <source>
        <dbReference type="ARBA" id="ARBA00023002"/>
    </source>
</evidence>
<keyword evidence="4" id="KW-1185">Reference proteome</keyword>
<dbReference type="InterPro" id="IPR002347">
    <property type="entry name" value="SDR_fam"/>
</dbReference>
<dbReference type="AlphaFoldDB" id="A0A4Q1JLM5"/>
<dbReference type="InterPro" id="IPR051122">
    <property type="entry name" value="SDR_DHRS6-like"/>
</dbReference>
<dbReference type="PANTHER" id="PTHR43477">
    <property type="entry name" value="DIHYDROANTICAPSIN 7-DEHYDROGENASE"/>
    <property type="match status" value="1"/>
</dbReference>
<proteinExistence type="inferred from homology"/>
<dbReference type="PRINTS" id="PR00081">
    <property type="entry name" value="GDHRDH"/>
</dbReference>
<protein>
    <submittedName>
        <fullName evidence="3">SDR family oxidoreductase</fullName>
    </submittedName>
</protein>
<dbReference type="Gene3D" id="3.40.50.720">
    <property type="entry name" value="NAD(P)-binding Rossmann-like Domain"/>
    <property type="match status" value="1"/>
</dbReference>
<reference evidence="3 4" key="1">
    <citation type="submission" date="2019-01" db="EMBL/GenBank/DDBJ databases">
        <title>Ancylomarina salipaludis sp. nov., isolated from a salt marsh.</title>
        <authorList>
            <person name="Yoon J.-H."/>
        </authorList>
    </citation>
    <scope>NUCLEOTIDE SEQUENCE [LARGE SCALE GENOMIC DNA]</scope>
    <source>
        <strain evidence="3 4">SHSM-M15</strain>
    </source>
</reference>
<gene>
    <name evidence="3" type="ORF">EO244_09805</name>
</gene>
<dbReference type="Proteomes" id="UP000289703">
    <property type="component" value="Unassembled WGS sequence"/>
</dbReference>
<dbReference type="PRINTS" id="PR00080">
    <property type="entry name" value="SDRFAMILY"/>
</dbReference>
<dbReference type="SUPFAM" id="SSF51735">
    <property type="entry name" value="NAD(P)-binding Rossmann-fold domains"/>
    <property type="match status" value="1"/>
</dbReference>
<evidence type="ECO:0000313" key="4">
    <source>
        <dbReference type="Proteomes" id="UP000289703"/>
    </source>
</evidence>
<dbReference type="GO" id="GO:0016491">
    <property type="term" value="F:oxidoreductase activity"/>
    <property type="evidence" value="ECO:0007669"/>
    <property type="project" value="UniProtKB-KW"/>
</dbReference>
<comment type="similarity">
    <text evidence="1">Belongs to the short-chain dehydrogenases/reductases (SDR) family.</text>
</comment>
<accession>A0A4Q1JLM5</accession>
<dbReference type="RefSeq" id="WP_129254498.1">
    <property type="nucleotide sequence ID" value="NZ_SAXA01000008.1"/>
</dbReference>
<dbReference type="Pfam" id="PF13561">
    <property type="entry name" value="adh_short_C2"/>
    <property type="match status" value="1"/>
</dbReference>
<evidence type="ECO:0000313" key="3">
    <source>
        <dbReference type="EMBL" id="RXQ93864.1"/>
    </source>
</evidence>
<dbReference type="CDD" id="cd05233">
    <property type="entry name" value="SDR_c"/>
    <property type="match status" value="1"/>
</dbReference>
<dbReference type="PROSITE" id="PS00061">
    <property type="entry name" value="ADH_SHORT"/>
    <property type="match status" value="1"/>
</dbReference>
<keyword evidence="2" id="KW-0560">Oxidoreductase</keyword>
<dbReference type="InterPro" id="IPR036291">
    <property type="entry name" value="NAD(P)-bd_dom_sf"/>
</dbReference>
<organism evidence="3 4">
    <name type="scientific">Ancylomarina salipaludis</name>
    <dbReference type="NCBI Taxonomy" id="2501299"/>
    <lineage>
        <taxon>Bacteria</taxon>
        <taxon>Pseudomonadati</taxon>
        <taxon>Bacteroidota</taxon>
        <taxon>Bacteroidia</taxon>
        <taxon>Marinilabiliales</taxon>
        <taxon>Marinifilaceae</taxon>
        <taxon>Ancylomarina</taxon>
    </lineage>
</organism>
<comment type="caution">
    <text evidence="3">The sequence shown here is derived from an EMBL/GenBank/DDBJ whole genome shotgun (WGS) entry which is preliminary data.</text>
</comment>
<dbReference type="EMBL" id="SAXA01000008">
    <property type="protein sequence ID" value="RXQ93864.1"/>
    <property type="molecule type" value="Genomic_DNA"/>
</dbReference>
<evidence type="ECO:0000256" key="1">
    <source>
        <dbReference type="ARBA" id="ARBA00006484"/>
    </source>
</evidence>